<dbReference type="Proteomes" id="UP001652625">
    <property type="component" value="Chromosome 15"/>
</dbReference>
<dbReference type="PANTHER" id="PTHR16294:SF6">
    <property type="entry name" value="DYNAMIN N-TERMINAL DOMAIN-CONTAINING PROTEIN"/>
    <property type="match status" value="1"/>
</dbReference>
<evidence type="ECO:0000313" key="4">
    <source>
        <dbReference type="RefSeq" id="XP_065676296.1"/>
    </source>
</evidence>
<keyword evidence="3" id="KW-1185">Reference proteome</keyword>
<name>A0ABM4DP24_HYDVU</name>
<dbReference type="InterPro" id="IPR007531">
    <property type="entry name" value="Dysbindin"/>
</dbReference>
<organism evidence="3 4">
    <name type="scientific">Hydra vulgaris</name>
    <name type="common">Hydra</name>
    <name type="synonym">Hydra attenuata</name>
    <dbReference type="NCBI Taxonomy" id="6087"/>
    <lineage>
        <taxon>Eukaryota</taxon>
        <taxon>Metazoa</taxon>
        <taxon>Cnidaria</taxon>
        <taxon>Hydrozoa</taxon>
        <taxon>Hydroidolina</taxon>
        <taxon>Anthoathecata</taxon>
        <taxon>Aplanulata</taxon>
        <taxon>Hydridae</taxon>
        <taxon>Hydra</taxon>
    </lineage>
</organism>
<dbReference type="RefSeq" id="XP_065676296.1">
    <property type="nucleotide sequence ID" value="XM_065820224.1"/>
</dbReference>
<comment type="similarity">
    <text evidence="1">Belongs to the dysbindin family.</text>
</comment>
<dbReference type="GeneID" id="136072072"/>
<reference evidence="4" key="1">
    <citation type="submission" date="2025-08" db="UniProtKB">
        <authorList>
            <consortium name="RefSeq"/>
        </authorList>
    </citation>
    <scope>IDENTIFICATION</scope>
</reference>
<proteinExistence type="inferred from homology"/>
<gene>
    <name evidence="4" type="primary">LOC136072072</name>
</gene>
<feature type="coiled-coil region" evidence="2">
    <location>
        <begin position="143"/>
        <end position="174"/>
    </location>
</feature>
<evidence type="ECO:0000256" key="1">
    <source>
        <dbReference type="ARBA" id="ARBA00008686"/>
    </source>
</evidence>
<dbReference type="PANTHER" id="PTHR16294">
    <property type="entry name" value="DYSTROBREVIN BINDING PROTEIN 1 DYSBINDIN"/>
    <property type="match status" value="1"/>
</dbReference>
<accession>A0ABM4DP24</accession>
<evidence type="ECO:0000256" key="2">
    <source>
        <dbReference type="SAM" id="Coils"/>
    </source>
</evidence>
<protein>
    <submittedName>
        <fullName evidence="4">Dysbindin-like</fullName>
    </submittedName>
</protein>
<evidence type="ECO:0000313" key="3">
    <source>
        <dbReference type="Proteomes" id="UP001652625"/>
    </source>
</evidence>
<keyword evidence="2" id="KW-0175">Coiled coil</keyword>
<sequence>MFSKNTFDNLRLMQRIQSAQVELSSGWKNLTEKAKKEVKVANKIARKVLATEDGGELREEYILKVKLDSGYQLFKRFHNEWVCIHEESVKNVKLSEKVDEQVVRFNKEWEKWNTYLIEFQNNLQALPEFLAKVEIAQNKISAIGELIEKIETLLVEYEDAIERHDLEKQKLEVKVKLSELVATKHAEFALKKSMYENQHETTNSFRKVIESKEGKEAIDRQQLEEKQKAYGDVFLEQMSRYIQYGEIEKPIASFVQTVETTLDDIQINESDLSTLREFLGPEEIDSVIQAQASQNRKAKEVADLSTISLNSFDLHLQENDTTNEIALIENPIGEANIILSKGFNENEHDQVVSLYNEKEASFEQPILIEGDLQQNCSDIQVRNCNDVHISNNSKDDNKTLFTSLHQLPSSNEEQFYDAK</sequence>